<comment type="caution">
    <text evidence="8">The sequence shown here is derived from an EMBL/GenBank/DDBJ whole genome shotgun (WGS) entry which is preliminary data.</text>
</comment>
<dbReference type="Pfam" id="PF01565">
    <property type="entry name" value="FAD_binding_4"/>
    <property type="match status" value="1"/>
</dbReference>
<evidence type="ECO:0000256" key="6">
    <source>
        <dbReference type="SAM" id="SignalP"/>
    </source>
</evidence>
<keyword evidence="4" id="KW-0274">FAD</keyword>
<dbReference type="GO" id="GO:0016491">
    <property type="term" value="F:oxidoreductase activity"/>
    <property type="evidence" value="ECO:0007669"/>
    <property type="project" value="UniProtKB-KW"/>
</dbReference>
<dbReference type="Gene3D" id="3.30.465.10">
    <property type="match status" value="1"/>
</dbReference>
<sequence length="491" mass="54719">MKLIKQFDIILLLLWCILSFNFIENINSGPISSLSSCLSSIEGPVIYPNDTLFPSLIIDQNIRVNYTPTVLVYAIDNKDVQKAVKCAVELKRDIVPRSGGHSYEKYGLGGRDNVIVLDLTFVNGITINSETETAKIGAGNRLGNVYNQLNQAGFLIPAGLCPSVGIGGHALGGGFGYYSRKYGLACDNIISMEMVNAKGEILQVDSILNSDLYIALRGAGGGSYGIVTYFVFRIHRTPPQVTYMELAFNRANMTQVYQLFDTFNEVGPLLDDGIALKMRLNKSSLSITGLYLGPCAEAQNAMKEFLSKAPEPISIPKFIPQTFYESVETLSKSPNKYEVVNPVHHPNFFKAKSFVVKGKGLTRQAIKVLVDFLNGASCKILASFDLFGGAANVYDSSSSFIHRDALYCIQMESDWETKEQNTKCTDEINEFGRNFQLNFTSDESYQDFIDRDLDDWQTRYYGNIFGKLVKIKRKYDPNNLFNFPQSIPVQV</sequence>
<dbReference type="STRING" id="44941.A0A397VQT5"/>
<feature type="signal peptide" evidence="6">
    <location>
        <begin position="1"/>
        <end position="19"/>
    </location>
</feature>
<comment type="cofactor">
    <cofactor evidence="1">
        <name>FAD</name>
        <dbReference type="ChEBI" id="CHEBI:57692"/>
    </cofactor>
</comment>
<keyword evidence="5" id="KW-0560">Oxidoreductase</keyword>
<name>A0A397VQT5_9GLOM</name>
<keyword evidence="3" id="KW-0285">Flavoprotein</keyword>
<dbReference type="PANTHER" id="PTHR42973">
    <property type="entry name" value="BINDING OXIDOREDUCTASE, PUTATIVE (AFU_ORTHOLOGUE AFUA_1G17690)-RELATED"/>
    <property type="match status" value="1"/>
</dbReference>
<evidence type="ECO:0000313" key="9">
    <source>
        <dbReference type="Proteomes" id="UP000266673"/>
    </source>
</evidence>
<gene>
    <name evidence="8" type="ORF">C2G38_1957253</name>
</gene>
<evidence type="ECO:0000256" key="5">
    <source>
        <dbReference type="ARBA" id="ARBA00023002"/>
    </source>
</evidence>
<feature type="chain" id="PRO_5017347348" evidence="6">
    <location>
        <begin position="20"/>
        <end position="491"/>
    </location>
</feature>
<dbReference type="Proteomes" id="UP000266673">
    <property type="component" value="Unassembled WGS sequence"/>
</dbReference>
<evidence type="ECO:0000256" key="1">
    <source>
        <dbReference type="ARBA" id="ARBA00001974"/>
    </source>
</evidence>
<dbReference type="PROSITE" id="PS51387">
    <property type="entry name" value="FAD_PCMH"/>
    <property type="match status" value="1"/>
</dbReference>
<dbReference type="Gene3D" id="3.40.462.20">
    <property type="match status" value="1"/>
</dbReference>
<dbReference type="OrthoDB" id="415825at2759"/>
<dbReference type="Pfam" id="PF08031">
    <property type="entry name" value="BBE"/>
    <property type="match status" value="1"/>
</dbReference>
<organism evidence="8 9">
    <name type="scientific">Gigaspora rosea</name>
    <dbReference type="NCBI Taxonomy" id="44941"/>
    <lineage>
        <taxon>Eukaryota</taxon>
        <taxon>Fungi</taxon>
        <taxon>Fungi incertae sedis</taxon>
        <taxon>Mucoromycota</taxon>
        <taxon>Glomeromycotina</taxon>
        <taxon>Glomeromycetes</taxon>
        <taxon>Diversisporales</taxon>
        <taxon>Gigasporaceae</taxon>
        <taxon>Gigaspora</taxon>
    </lineage>
</organism>
<dbReference type="PROSITE" id="PS00862">
    <property type="entry name" value="OX2_COVAL_FAD"/>
    <property type="match status" value="1"/>
</dbReference>
<evidence type="ECO:0000256" key="2">
    <source>
        <dbReference type="ARBA" id="ARBA00005466"/>
    </source>
</evidence>
<evidence type="ECO:0000256" key="3">
    <source>
        <dbReference type="ARBA" id="ARBA00022630"/>
    </source>
</evidence>
<evidence type="ECO:0000259" key="7">
    <source>
        <dbReference type="PROSITE" id="PS51387"/>
    </source>
</evidence>
<dbReference type="EMBL" id="QKWP01000197">
    <property type="protein sequence ID" value="RIB24895.1"/>
    <property type="molecule type" value="Genomic_DNA"/>
</dbReference>
<dbReference type="InterPro" id="IPR036318">
    <property type="entry name" value="FAD-bd_PCMH-like_sf"/>
</dbReference>
<dbReference type="InterPro" id="IPR016164">
    <property type="entry name" value="FAD-linked_Oxase-like_C"/>
</dbReference>
<reference evidence="8 9" key="1">
    <citation type="submission" date="2018-06" db="EMBL/GenBank/DDBJ databases">
        <title>Comparative genomics reveals the genomic features of Rhizophagus irregularis, R. cerebriforme, R. diaphanum and Gigaspora rosea, and their symbiotic lifestyle signature.</title>
        <authorList>
            <person name="Morin E."/>
            <person name="San Clemente H."/>
            <person name="Chen E.C.H."/>
            <person name="De La Providencia I."/>
            <person name="Hainaut M."/>
            <person name="Kuo A."/>
            <person name="Kohler A."/>
            <person name="Murat C."/>
            <person name="Tang N."/>
            <person name="Roy S."/>
            <person name="Loubradou J."/>
            <person name="Henrissat B."/>
            <person name="Grigoriev I.V."/>
            <person name="Corradi N."/>
            <person name="Roux C."/>
            <person name="Martin F.M."/>
        </authorList>
    </citation>
    <scope>NUCLEOTIDE SEQUENCE [LARGE SCALE GENOMIC DNA]</scope>
    <source>
        <strain evidence="8 9">DAOM 194757</strain>
    </source>
</reference>
<keyword evidence="6" id="KW-0732">Signal</keyword>
<dbReference type="InterPro" id="IPR006093">
    <property type="entry name" value="Oxy_OxRdtase_FAD_BS"/>
</dbReference>
<dbReference type="InterPro" id="IPR012951">
    <property type="entry name" value="BBE"/>
</dbReference>
<dbReference type="InterPro" id="IPR016169">
    <property type="entry name" value="FAD-bd_PCMH_sub2"/>
</dbReference>
<dbReference type="InterPro" id="IPR050416">
    <property type="entry name" value="FAD-linked_Oxidoreductase"/>
</dbReference>
<accession>A0A397VQT5</accession>
<evidence type="ECO:0000256" key="4">
    <source>
        <dbReference type="ARBA" id="ARBA00022827"/>
    </source>
</evidence>
<feature type="domain" description="FAD-binding PCMH-type" evidence="7">
    <location>
        <begin position="64"/>
        <end position="237"/>
    </location>
</feature>
<dbReference type="SUPFAM" id="SSF56176">
    <property type="entry name" value="FAD-binding/transporter-associated domain-like"/>
    <property type="match status" value="1"/>
</dbReference>
<keyword evidence="9" id="KW-1185">Reference proteome</keyword>
<dbReference type="GO" id="GO:0071949">
    <property type="term" value="F:FAD binding"/>
    <property type="evidence" value="ECO:0007669"/>
    <property type="project" value="InterPro"/>
</dbReference>
<comment type="similarity">
    <text evidence="2">Belongs to the oxygen-dependent FAD-linked oxidoreductase family.</text>
</comment>
<protein>
    <submittedName>
        <fullName evidence="8">Glucooligosaccharide oxidase</fullName>
    </submittedName>
</protein>
<proteinExistence type="inferred from homology"/>
<dbReference type="InterPro" id="IPR016166">
    <property type="entry name" value="FAD-bd_PCMH"/>
</dbReference>
<evidence type="ECO:0000313" key="8">
    <source>
        <dbReference type="EMBL" id="RIB24895.1"/>
    </source>
</evidence>
<dbReference type="PANTHER" id="PTHR42973:SF39">
    <property type="entry name" value="FAD-BINDING PCMH-TYPE DOMAIN-CONTAINING PROTEIN"/>
    <property type="match status" value="1"/>
</dbReference>
<dbReference type="AlphaFoldDB" id="A0A397VQT5"/>
<dbReference type="InterPro" id="IPR006094">
    <property type="entry name" value="Oxid_FAD_bind_N"/>
</dbReference>
<dbReference type="SUPFAM" id="SSF55103">
    <property type="entry name" value="FAD-linked oxidases, C-terminal domain"/>
    <property type="match status" value="1"/>
</dbReference>